<proteinExistence type="predicted"/>
<sequence>VVSYLQLAHNERHPVTGSPVAKVIHNFGRADKVDREALARLVSSISRFLDPAEAVAATEGADVEIVDSRRFGGAYVLDELWRRLGIAKALLDAAGRRRLSGEVVERVLFALVAQRCLEPASKLACVSWVQERVAISSCPAFDDQAAYAAMDFLLDALPDIAKG</sequence>
<name>T0ZWL7_9ZZZZ</name>
<organism evidence="1">
    <name type="scientific">mine drainage metagenome</name>
    <dbReference type="NCBI Taxonomy" id="410659"/>
    <lineage>
        <taxon>unclassified sequences</taxon>
        <taxon>metagenomes</taxon>
        <taxon>ecological metagenomes</taxon>
    </lineage>
</organism>
<evidence type="ECO:0000313" key="1">
    <source>
        <dbReference type="EMBL" id="EQD52606.1"/>
    </source>
</evidence>
<feature type="non-terminal residue" evidence="1">
    <location>
        <position position="163"/>
    </location>
</feature>
<protein>
    <submittedName>
        <fullName evidence="1">Transposase IS4 family protein</fullName>
    </submittedName>
</protein>
<feature type="non-terminal residue" evidence="1">
    <location>
        <position position="1"/>
    </location>
</feature>
<accession>T0ZWL7</accession>
<reference evidence="1" key="1">
    <citation type="submission" date="2013-08" db="EMBL/GenBank/DDBJ databases">
        <authorList>
            <person name="Mendez C."/>
            <person name="Richter M."/>
            <person name="Ferrer M."/>
            <person name="Sanchez J."/>
        </authorList>
    </citation>
    <scope>NUCLEOTIDE SEQUENCE</scope>
</reference>
<reference evidence="1" key="2">
    <citation type="journal article" date="2014" name="ISME J.">
        <title>Microbial stratification in low pH oxic and suboxic macroscopic growths along an acid mine drainage.</title>
        <authorList>
            <person name="Mendez-Garcia C."/>
            <person name="Mesa V."/>
            <person name="Sprenger R.R."/>
            <person name="Richter M."/>
            <person name="Diez M.S."/>
            <person name="Solano J."/>
            <person name="Bargiela R."/>
            <person name="Golyshina O.V."/>
            <person name="Manteca A."/>
            <person name="Ramos J.L."/>
            <person name="Gallego J.R."/>
            <person name="Llorente I."/>
            <person name="Martins Dos Santos V.A."/>
            <person name="Jensen O.N."/>
            <person name="Pelaez A.I."/>
            <person name="Sanchez J."/>
            <person name="Ferrer M."/>
        </authorList>
    </citation>
    <scope>NUCLEOTIDE SEQUENCE</scope>
</reference>
<comment type="caution">
    <text evidence="1">The sequence shown here is derived from an EMBL/GenBank/DDBJ whole genome shotgun (WGS) entry which is preliminary data.</text>
</comment>
<dbReference type="AlphaFoldDB" id="T0ZWL7"/>
<dbReference type="EMBL" id="AUZZ01004581">
    <property type="protein sequence ID" value="EQD52606.1"/>
    <property type="molecule type" value="Genomic_DNA"/>
</dbReference>
<gene>
    <name evidence="1" type="ORF">B2A_06474</name>
</gene>